<dbReference type="Pfam" id="PF00389">
    <property type="entry name" value="2-Hacid_dh"/>
    <property type="match status" value="1"/>
</dbReference>
<dbReference type="OrthoDB" id="9793626at2"/>
<dbReference type="InterPro" id="IPR006140">
    <property type="entry name" value="D-isomer_DH_NAD-bd"/>
</dbReference>
<keyword evidence="8" id="KW-1185">Reference proteome</keyword>
<dbReference type="SUPFAM" id="SSF52283">
    <property type="entry name" value="Formate/glycerate dehydrogenase catalytic domain-like"/>
    <property type="match status" value="1"/>
</dbReference>
<evidence type="ECO:0000259" key="6">
    <source>
        <dbReference type="Pfam" id="PF02826"/>
    </source>
</evidence>
<dbReference type="InterPro" id="IPR036291">
    <property type="entry name" value="NAD(P)-bd_dom_sf"/>
</dbReference>
<protein>
    <submittedName>
        <fullName evidence="7">D-isomer specific 2-hydroxyacid dehydrogenase NAD-binding protein</fullName>
    </submittedName>
</protein>
<dbReference type="SUPFAM" id="SSF51735">
    <property type="entry name" value="NAD(P)-binding Rossmann-fold domains"/>
    <property type="match status" value="1"/>
</dbReference>
<dbReference type="HOGENOM" id="CLU_019796_1_3_7"/>
<evidence type="ECO:0000256" key="3">
    <source>
        <dbReference type="ARBA" id="ARBA00023027"/>
    </source>
</evidence>
<dbReference type="STRING" id="525898.Sdel_1201"/>
<dbReference type="PANTHER" id="PTHR42789">
    <property type="entry name" value="D-ISOMER SPECIFIC 2-HYDROXYACID DEHYDROGENASE FAMILY PROTEIN (AFU_ORTHOLOGUE AFUA_6G10090)"/>
    <property type="match status" value="1"/>
</dbReference>
<name>D1B2A4_SULD5</name>
<accession>D1B2A4</accession>
<evidence type="ECO:0000256" key="1">
    <source>
        <dbReference type="ARBA" id="ARBA00005854"/>
    </source>
</evidence>
<evidence type="ECO:0000313" key="8">
    <source>
        <dbReference type="Proteomes" id="UP000002222"/>
    </source>
</evidence>
<comment type="similarity">
    <text evidence="1 4">Belongs to the D-isomer specific 2-hydroxyacid dehydrogenase family.</text>
</comment>
<dbReference type="InterPro" id="IPR029753">
    <property type="entry name" value="D-isomer_DH_CS"/>
</dbReference>
<dbReference type="PANTHER" id="PTHR42789:SF1">
    <property type="entry name" value="D-ISOMER SPECIFIC 2-HYDROXYACID DEHYDROGENASE FAMILY PROTEIN (AFU_ORTHOLOGUE AFUA_6G10090)"/>
    <property type="match status" value="1"/>
</dbReference>
<dbReference type="InterPro" id="IPR050857">
    <property type="entry name" value="D-2-hydroxyacid_DH"/>
</dbReference>
<dbReference type="AlphaFoldDB" id="D1B2A4"/>
<dbReference type="CDD" id="cd12172">
    <property type="entry name" value="PGDH_like_2"/>
    <property type="match status" value="1"/>
</dbReference>
<reference evidence="8" key="1">
    <citation type="submission" date="2009-11" db="EMBL/GenBank/DDBJ databases">
        <title>The complete genome of Sulfurospirillum deleyianum DSM 6946.</title>
        <authorList>
            <consortium name="US DOE Joint Genome Institute (JGI-PGF)"/>
            <person name="Lucas S."/>
            <person name="Copeland A."/>
            <person name="Lapidus A."/>
            <person name="Glavina del Rio T."/>
            <person name="Dalin E."/>
            <person name="Tice H."/>
            <person name="Bruce D."/>
            <person name="Goodwin L."/>
            <person name="Pitluck S."/>
            <person name="Kyrpides N."/>
            <person name="Mavromatis K."/>
            <person name="Ivanova N."/>
            <person name="Ovchinnikova G."/>
            <person name="Munk A.C."/>
            <person name="Lu M."/>
            <person name="Brettin T."/>
            <person name="Detter J.C."/>
            <person name="Han C."/>
            <person name="Tapia R."/>
            <person name="Larimer F."/>
            <person name="Land M."/>
            <person name="Hauser L."/>
            <person name="Markowitz V."/>
            <person name="Cheng J.F."/>
            <person name="Hugenholtz P."/>
            <person name="Woyke T."/>
            <person name="Wu D."/>
            <person name="Aumann P."/>
            <person name="Schneider S."/>
            <person name="Lang E."/>
            <person name="Spring S."/>
            <person name="Klenk H.P."/>
            <person name="Eisen J.A."/>
        </authorList>
    </citation>
    <scope>NUCLEOTIDE SEQUENCE [LARGE SCALE GENOMIC DNA]</scope>
    <source>
        <strain evidence="8">ATCC 51133 / DSM 6946 / 5175</strain>
    </source>
</reference>
<reference evidence="7 8" key="2">
    <citation type="journal article" date="2010" name="Stand. Genomic Sci.">
        <title>Complete genome sequence of Sulfurospirillum deleyianum type strain (5175).</title>
        <authorList>
            <person name="Sikorski J."/>
            <person name="Lapidus A."/>
            <person name="Copeland A."/>
            <person name="Glavina Del Rio T."/>
            <person name="Nolan M."/>
            <person name="Lucas S."/>
            <person name="Chen F."/>
            <person name="Tice H."/>
            <person name="Cheng J.F."/>
            <person name="Saunders E."/>
            <person name="Bruce D."/>
            <person name="Goodwin L."/>
            <person name="Pitluck S."/>
            <person name="Ovchinnikova G."/>
            <person name="Pati A."/>
            <person name="Ivanova N."/>
            <person name="Mavromatis K."/>
            <person name="Chen A."/>
            <person name="Palaniappan K."/>
            <person name="Chain P."/>
            <person name="Land M."/>
            <person name="Hauser L."/>
            <person name="Chang Y.J."/>
            <person name="Jeffries C.D."/>
            <person name="Brettin T."/>
            <person name="Detter J.C."/>
            <person name="Han C."/>
            <person name="Rohde M."/>
            <person name="Lang E."/>
            <person name="Spring S."/>
            <person name="Goker M."/>
            <person name="Bristow J."/>
            <person name="Eisen J.A."/>
            <person name="Markowitz V."/>
            <person name="Hugenholtz P."/>
            <person name="Kyrpides N.C."/>
            <person name="Klenk H.P."/>
        </authorList>
    </citation>
    <scope>NUCLEOTIDE SEQUENCE [LARGE SCALE GENOMIC DNA]</scope>
    <source>
        <strain evidence="8">ATCC 51133 / DSM 6946 / 5175</strain>
    </source>
</reference>
<organism evidence="7 8">
    <name type="scientific">Sulfurospirillum deleyianum (strain ATCC 51133 / DSM 6946 / 5175)</name>
    <dbReference type="NCBI Taxonomy" id="525898"/>
    <lineage>
        <taxon>Bacteria</taxon>
        <taxon>Pseudomonadati</taxon>
        <taxon>Campylobacterota</taxon>
        <taxon>Epsilonproteobacteria</taxon>
        <taxon>Campylobacterales</taxon>
        <taxon>Sulfurospirillaceae</taxon>
        <taxon>Sulfurospirillum</taxon>
    </lineage>
</organism>
<dbReference type="PROSITE" id="PS00671">
    <property type="entry name" value="D_2_HYDROXYACID_DH_3"/>
    <property type="match status" value="1"/>
</dbReference>
<dbReference type="Gene3D" id="3.40.50.720">
    <property type="entry name" value="NAD(P)-binding Rossmann-like Domain"/>
    <property type="match status" value="2"/>
</dbReference>
<keyword evidence="2 4" id="KW-0560">Oxidoreductase</keyword>
<dbReference type="Proteomes" id="UP000002222">
    <property type="component" value="Chromosome"/>
</dbReference>
<evidence type="ECO:0000256" key="2">
    <source>
        <dbReference type="ARBA" id="ARBA00023002"/>
    </source>
</evidence>
<gene>
    <name evidence="7" type="ordered locus">Sdel_1201</name>
</gene>
<dbReference type="GO" id="GO:0051287">
    <property type="term" value="F:NAD binding"/>
    <property type="evidence" value="ECO:0007669"/>
    <property type="project" value="InterPro"/>
</dbReference>
<feature type="domain" description="D-isomer specific 2-hydroxyacid dehydrogenase NAD-binding" evidence="6">
    <location>
        <begin position="111"/>
        <end position="282"/>
    </location>
</feature>
<dbReference type="Pfam" id="PF02826">
    <property type="entry name" value="2-Hacid_dh_C"/>
    <property type="match status" value="1"/>
</dbReference>
<evidence type="ECO:0000259" key="5">
    <source>
        <dbReference type="Pfam" id="PF00389"/>
    </source>
</evidence>
<evidence type="ECO:0000256" key="4">
    <source>
        <dbReference type="RuleBase" id="RU003719"/>
    </source>
</evidence>
<dbReference type="InterPro" id="IPR006139">
    <property type="entry name" value="D-isomer_2_OHA_DH_cat_dom"/>
</dbReference>
<proteinExistence type="inferred from homology"/>
<dbReference type="GO" id="GO:0016616">
    <property type="term" value="F:oxidoreductase activity, acting on the CH-OH group of donors, NAD or NADP as acceptor"/>
    <property type="evidence" value="ECO:0007669"/>
    <property type="project" value="InterPro"/>
</dbReference>
<dbReference type="eggNOG" id="COG1052">
    <property type="taxonomic scope" value="Bacteria"/>
</dbReference>
<dbReference type="PROSITE" id="PS00670">
    <property type="entry name" value="D_2_HYDROXYACID_DH_2"/>
    <property type="match status" value="1"/>
</dbReference>
<keyword evidence="3" id="KW-0520">NAD</keyword>
<dbReference type="RefSeq" id="WP_012856981.1">
    <property type="nucleotide sequence ID" value="NC_013512.1"/>
</dbReference>
<sequence length="306" mass="33622">MKIAVLSPLFSRSSALVAELKTHFSDVRLNVENRLKTPQDIVSFLEGVDGAIVGREIMDEAILAQTPSLKIISRYGVGLDNLDVETMKKRGITLGWSGGTNANSVAEITLSFMLSLIRNLHISTTLLKEGIWKVNGGRELSGKTIGLFGFGHISKRVIELLAPFSCTILVYNRTHNEAEAKRYGITFASKEEILEKADIISIHLPLTAESHGMFSSKEFERMKRDAFIINTARGGIIDEYALKVALKTGQIAGAALEAFEKEPVEDTELICLPNLICTPHLGGNSKESILNMGYSSIGHLRDFFKV</sequence>
<evidence type="ECO:0000313" key="7">
    <source>
        <dbReference type="EMBL" id="ACZ12224.1"/>
    </source>
</evidence>
<dbReference type="EMBL" id="CP001816">
    <property type="protein sequence ID" value="ACZ12224.1"/>
    <property type="molecule type" value="Genomic_DNA"/>
</dbReference>
<feature type="domain" description="D-isomer specific 2-hydroxyacid dehydrogenase catalytic" evidence="5">
    <location>
        <begin position="21"/>
        <end position="305"/>
    </location>
</feature>
<dbReference type="KEGG" id="sdl:Sdel_1201"/>